<proteinExistence type="predicted"/>
<dbReference type="Proteomes" id="UP000054279">
    <property type="component" value="Unassembled WGS sequence"/>
</dbReference>
<dbReference type="AlphaFoldDB" id="A0A0C9V2H4"/>
<evidence type="ECO:0000313" key="1">
    <source>
        <dbReference type="EMBL" id="KIJ31710.1"/>
    </source>
</evidence>
<sequence length="133" mass="14816">MELSSSVPIEIHPPSNTSNTEIVANRQHLKYLKQFQDGIPNLSLPGINIDLPCRSFILFPPPFKDEEDNKLFAVDFGALDVVMKFVVEKGPDGKDKVVGIALKDVWGPGNRAEILKGEDKESTEVWFDCVGEF</sequence>
<dbReference type="HOGENOM" id="CLU_1908023_0_0_1"/>
<keyword evidence="2" id="KW-1185">Reference proteome</keyword>
<evidence type="ECO:0000313" key="2">
    <source>
        <dbReference type="Proteomes" id="UP000054279"/>
    </source>
</evidence>
<organism evidence="1 2">
    <name type="scientific">Sphaerobolus stellatus (strain SS14)</name>
    <dbReference type="NCBI Taxonomy" id="990650"/>
    <lineage>
        <taxon>Eukaryota</taxon>
        <taxon>Fungi</taxon>
        <taxon>Dikarya</taxon>
        <taxon>Basidiomycota</taxon>
        <taxon>Agaricomycotina</taxon>
        <taxon>Agaricomycetes</taxon>
        <taxon>Phallomycetidae</taxon>
        <taxon>Geastrales</taxon>
        <taxon>Sphaerobolaceae</taxon>
        <taxon>Sphaerobolus</taxon>
    </lineage>
</organism>
<dbReference type="OrthoDB" id="5946976at2759"/>
<gene>
    <name evidence="1" type="ORF">M422DRAFT_266609</name>
</gene>
<accession>A0A0C9V2H4</accession>
<dbReference type="EMBL" id="KN837238">
    <property type="protein sequence ID" value="KIJ31710.1"/>
    <property type="molecule type" value="Genomic_DNA"/>
</dbReference>
<protein>
    <submittedName>
        <fullName evidence="1">Uncharacterized protein</fullName>
    </submittedName>
</protein>
<name>A0A0C9V2H4_SPHS4</name>
<reference evidence="1 2" key="1">
    <citation type="submission" date="2014-06" db="EMBL/GenBank/DDBJ databases">
        <title>Evolutionary Origins and Diversification of the Mycorrhizal Mutualists.</title>
        <authorList>
            <consortium name="DOE Joint Genome Institute"/>
            <consortium name="Mycorrhizal Genomics Consortium"/>
            <person name="Kohler A."/>
            <person name="Kuo A."/>
            <person name="Nagy L.G."/>
            <person name="Floudas D."/>
            <person name="Copeland A."/>
            <person name="Barry K.W."/>
            <person name="Cichocki N."/>
            <person name="Veneault-Fourrey C."/>
            <person name="LaButti K."/>
            <person name="Lindquist E.A."/>
            <person name="Lipzen A."/>
            <person name="Lundell T."/>
            <person name="Morin E."/>
            <person name="Murat C."/>
            <person name="Riley R."/>
            <person name="Ohm R."/>
            <person name="Sun H."/>
            <person name="Tunlid A."/>
            <person name="Henrissat B."/>
            <person name="Grigoriev I.V."/>
            <person name="Hibbett D.S."/>
            <person name="Martin F."/>
        </authorList>
    </citation>
    <scope>NUCLEOTIDE SEQUENCE [LARGE SCALE GENOMIC DNA]</scope>
    <source>
        <strain evidence="1 2">SS14</strain>
    </source>
</reference>